<gene>
    <name evidence="2" type="ORF">DRJ04_03045</name>
</gene>
<dbReference type="InterPro" id="IPR004843">
    <property type="entry name" value="Calcineurin-like_PHP"/>
</dbReference>
<sequence>MGVKFIHTADLHLKRDDPFRLDILSWILSKTEQVADALIIAGDLFESDIEASFLREKVRKIFEKAEKSLVLILPGNHDYLSYSPEINYGERVILLNNAPSRINLKGVEIVGIPFHPQLEFSQCIEELKSKPDVVIAHGTLYDRNSPDIYVELGDEAKYMPIYRWDVKDRMRYLALGHYHSRLTHLSFGETQVVYPGSPVATSRRSIGQRFIVLVSFGSKGQVKIEKIPVDICPYWERIKWMVFPGKEEEELEEIEQQIKKIADKKVMLDGRVKGSIKISEAEFKERIKKIEGKYRSSFKNIHLSCEIRYWAHILQNPILKLFVEKLKDIGGDEQIKEKALELTLSALERLRG</sequence>
<dbReference type="GO" id="GO:0016787">
    <property type="term" value="F:hydrolase activity"/>
    <property type="evidence" value="ECO:0007669"/>
    <property type="project" value="InterPro"/>
</dbReference>
<comment type="caution">
    <text evidence="2">The sequence shown here is derived from an EMBL/GenBank/DDBJ whole genome shotgun (WGS) entry which is preliminary data.</text>
</comment>
<evidence type="ECO:0000259" key="1">
    <source>
        <dbReference type="Pfam" id="PF00149"/>
    </source>
</evidence>
<name>A0A662DIF7_UNCAE</name>
<dbReference type="Proteomes" id="UP000280417">
    <property type="component" value="Unassembled WGS sequence"/>
</dbReference>
<accession>A0A662DIF7</accession>
<dbReference type="EMBL" id="QMQA01000061">
    <property type="protein sequence ID" value="RLE14093.1"/>
    <property type="molecule type" value="Genomic_DNA"/>
</dbReference>
<dbReference type="Pfam" id="PF00149">
    <property type="entry name" value="Metallophos"/>
    <property type="match status" value="1"/>
</dbReference>
<reference evidence="2 3" key="1">
    <citation type="submission" date="2018-06" db="EMBL/GenBank/DDBJ databases">
        <title>Extensive metabolic versatility and redundancy in microbially diverse, dynamic hydrothermal sediments.</title>
        <authorList>
            <person name="Dombrowski N."/>
            <person name="Teske A."/>
            <person name="Baker B.J."/>
        </authorList>
    </citation>
    <scope>NUCLEOTIDE SEQUENCE [LARGE SCALE GENOMIC DNA]</scope>
    <source>
        <strain evidence="2">B3_G15</strain>
    </source>
</reference>
<evidence type="ECO:0000313" key="2">
    <source>
        <dbReference type="EMBL" id="RLE14093.1"/>
    </source>
</evidence>
<proteinExistence type="predicted"/>
<protein>
    <recommendedName>
        <fullName evidence="1">Calcineurin-like phosphoesterase domain-containing protein</fullName>
    </recommendedName>
</protein>
<dbReference type="InterPro" id="IPR029052">
    <property type="entry name" value="Metallo-depent_PP-like"/>
</dbReference>
<evidence type="ECO:0000313" key="3">
    <source>
        <dbReference type="Proteomes" id="UP000280417"/>
    </source>
</evidence>
<feature type="domain" description="Calcineurin-like phosphoesterase" evidence="1">
    <location>
        <begin position="4"/>
        <end position="180"/>
    </location>
</feature>
<dbReference type="Gene3D" id="3.60.21.10">
    <property type="match status" value="1"/>
</dbReference>
<dbReference type="PANTHER" id="PTHR30337:SF7">
    <property type="entry name" value="PHOSPHOESTERASE"/>
    <property type="match status" value="1"/>
</dbReference>
<dbReference type="PANTHER" id="PTHR30337">
    <property type="entry name" value="COMPONENT OF ATP-DEPENDENT DSDNA EXONUCLEASE"/>
    <property type="match status" value="1"/>
</dbReference>
<dbReference type="InterPro" id="IPR050535">
    <property type="entry name" value="DNA_Repair-Maintenance_Comp"/>
</dbReference>
<dbReference type="SUPFAM" id="SSF56300">
    <property type="entry name" value="Metallo-dependent phosphatases"/>
    <property type="match status" value="1"/>
</dbReference>
<organism evidence="2 3">
    <name type="scientific">Aerophobetes bacterium</name>
    <dbReference type="NCBI Taxonomy" id="2030807"/>
    <lineage>
        <taxon>Bacteria</taxon>
        <taxon>Candidatus Aerophobota</taxon>
    </lineage>
</organism>
<dbReference type="AlphaFoldDB" id="A0A662DIF7"/>